<dbReference type="eggNOG" id="ENOG502QWK4">
    <property type="taxonomic scope" value="Eukaryota"/>
</dbReference>
<dbReference type="RefSeq" id="XP_007326988.1">
    <property type="nucleotide sequence ID" value="XM_007326926.1"/>
</dbReference>
<protein>
    <recommendedName>
        <fullName evidence="2">Nephrocystin 3-like N-terminal domain-containing protein</fullName>
    </recommendedName>
</protein>
<feature type="domain" description="Nephrocystin 3-like N-terminal" evidence="2">
    <location>
        <begin position="62"/>
        <end position="230"/>
    </location>
</feature>
<sequence length="624" mass="71018">MILEWFSRFLPTASELEKEDTLPDTDSEPTNTTLDRLLPYTCPDAAVDSSARDPPPRCHPGTRQRILDTLNDWLINHLWKIFWLSGPAGTGKSAIAQTFAEICLEQGRLGAAYFFFRSSGRNDPRTVIPTLAYQLAVNVPDYGNLLGHAIALDPSIFQKTPRVQLRKLIVEPFTRLQTQGHRSTQTPLLIVLDGLDECQGIQAQCDIVEMIGEVVRLKKDFPILWLIMSRPEPHLQYIFSRADFSIECKKETLLIDADTRDDVDRYLRDSFIDIRRRFPLVTDVAWPSQAQSQTVEDIASGLFALAATIIRYISDIAHGDPMGRLGDFLAFMTNTNYATATNPLQTLDLLYSQILSEIPENVYLRTKQILSLYQISNLEVLCAGNLLCMANHEFYNALSKLHSLFDVPSPGEAQMTCLIMYHTSFGDYLLTPFRSGRFHISREYIVVDCFKALFFWYKVILQDPLFVSDGPFGMIADSVILPGLKWTSSDNGDNQVTSKRIAIFVSTTIWRLFLYPPHTDPIFFHQWEAFDFRYIMVNRGDIGEFATFLHFLFTSDPCNTLLHTGPQDELEKTLLEKVVREIDRHMKPAVLPMVKINIYLHRSWYPVMSILVRQGTASAGAMST</sequence>
<dbReference type="InterPro" id="IPR027417">
    <property type="entry name" value="P-loop_NTPase"/>
</dbReference>
<dbReference type="OrthoDB" id="5967843at2759"/>
<keyword evidence="4" id="KW-1185">Reference proteome</keyword>
<dbReference type="KEGG" id="abp:AGABI1DRAFT89766"/>
<gene>
    <name evidence="3" type="ORF">AGABI1DRAFT_89766</name>
</gene>
<organism evidence="3 4">
    <name type="scientific">Agaricus bisporus var. burnettii (strain JB137-S8 / ATCC MYA-4627 / FGSC 10392)</name>
    <name type="common">White button mushroom</name>
    <dbReference type="NCBI Taxonomy" id="597362"/>
    <lineage>
        <taxon>Eukaryota</taxon>
        <taxon>Fungi</taxon>
        <taxon>Dikarya</taxon>
        <taxon>Basidiomycota</taxon>
        <taxon>Agaricomycotina</taxon>
        <taxon>Agaricomycetes</taxon>
        <taxon>Agaricomycetidae</taxon>
        <taxon>Agaricales</taxon>
        <taxon>Agaricineae</taxon>
        <taxon>Agaricaceae</taxon>
        <taxon>Agaricus</taxon>
    </lineage>
</organism>
<dbReference type="SUPFAM" id="SSF52540">
    <property type="entry name" value="P-loop containing nucleoside triphosphate hydrolases"/>
    <property type="match status" value="1"/>
</dbReference>
<dbReference type="HOGENOM" id="CLU_000288_6_6_1"/>
<evidence type="ECO:0000259" key="2">
    <source>
        <dbReference type="Pfam" id="PF24883"/>
    </source>
</evidence>
<evidence type="ECO:0000313" key="4">
    <source>
        <dbReference type="Proteomes" id="UP000008493"/>
    </source>
</evidence>
<dbReference type="OMA" id="CDIVEMI"/>
<dbReference type="InterPro" id="IPR056884">
    <property type="entry name" value="NPHP3-like_N"/>
</dbReference>
<dbReference type="Pfam" id="PF24883">
    <property type="entry name" value="NPHP3_N"/>
    <property type="match status" value="1"/>
</dbReference>
<evidence type="ECO:0000313" key="3">
    <source>
        <dbReference type="EMBL" id="EKM83179.1"/>
    </source>
</evidence>
<dbReference type="AlphaFoldDB" id="K5W8K3"/>
<dbReference type="EMBL" id="JH971386">
    <property type="protein sequence ID" value="EKM83179.1"/>
    <property type="molecule type" value="Genomic_DNA"/>
</dbReference>
<dbReference type="PANTHER" id="PTHR10039">
    <property type="entry name" value="AMELOGENIN"/>
    <property type="match status" value="1"/>
</dbReference>
<name>K5W8K3_AGABU</name>
<dbReference type="GeneID" id="18832335"/>
<dbReference type="InParanoid" id="K5W8K3"/>
<dbReference type="Proteomes" id="UP000008493">
    <property type="component" value="Unassembled WGS sequence"/>
</dbReference>
<dbReference type="PANTHER" id="PTHR10039:SF5">
    <property type="entry name" value="NACHT DOMAIN-CONTAINING PROTEIN"/>
    <property type="match status" value="1"/>
</dbReference>
<reference evidence="4" key="1">
    <citation type="journal article" date="2012" name="Proc. Natl. Acad. Sci. U.S.A.">
        <title>Genome sequence of the button mushroom Agaricus bisporus reveals mechanisms governing adaptation to a humic-rich ecological niche.</title>
        <authorList>
            <person name="Morin E."/>
            <person name="Kohler A."/>
            <person name="Baker A.R."/>
            <person name="Foulongne-Oriol M."/>
            <person name="Lombard V."/>
            <person name="Nagy L.G."/>
            <person name="Ohm R.A."/>
            <person name="Patyshakuliyeva A."/>
            <person name="Brun A."/>
            <person name="Aerts A.L."/>
            <person name="Bailey A.M."/>
            <person name="Billette C."/>
            <person name="Coutinho P.M."/>
            <person name="Deakin G."/>
            <person name="Doddapaneni H."/>
            <person name="Floudas D."/>
            <person name="Grimwood J."/>
            <person name="Hilden K."/>
            <person name="Kuees U."/>
            <person name="LaButti K.M."/>
            <person name="Lapidus A."/>
            <person name="Lindquist E.A."/>
            <person name="Lucas S.M."/>
            <person name="Murat C."/>
            <person name="Riley R.W."/>
            <person name="Salamov A.A."/>
            <person name="Schmutz J."/>
            <person name="Subramanian V."/>
            <person name="Woesten H.A.B."/>
            <person name="Xu J."/>
            <person name="Eastwood D.C."/>
            <person name="Foster G.D."/>
            <person name="Sonnenberg A.S."/>
            <person name="Cullen D."/>
            <person name="de Vries R.P."/>
            <person name="Lundell T."/>
            <person name="Hibbett D.S."/>
            <person name="Henrissat B."/>
            <person name="Burton K.S."/>
            <person name="Kerrigan R.W."/>
            <person name="Challen M.P."/>
            <person name="Grigoriev I.V."/>
            <person name="Martin F."/>
        </authorList>
    </citation>
    <scope>NUCLEOTIDE SEQUENCE [LARGE SCALE GENOMIC DNA]</scope>
    <source>
        <strain evidence="4">JB137-S8 / ATCC MYA-4627 / FGSC 10392</strain>
    </source>
</reference>
<keyword evidence="1" id="KW-0677">Repeat</keyword>
<accession>K5W8K3</accession>
<dbReference type="Gene3D" id="3.40.50.300">
    <property type="entry name" value="P-loop containing nucleotide triphosphate hydrolases"/>
    <property type="match status" value="1"/>
</dbReference>
<proteinExistence type="predicted"/>
<evidence type="ECO:0000256" key="1">
    <source>
        <dbReference type="ARBA" id="ARBA00022737"/>
    </source>
</evidence>